<keyword evidence="2" id="KW-1185">Reference proteome</keyword>
<name>A0A1Y5T606_9RHOB</name>
<organism evidence="1 2">
    <name type="scientific">Pacificibacter marinus</name>
    <dbReference type="NCBI Taxonomy" id="658057"/>
    <lineage>
        <taxon>Bacteria</taxon>
        <taxon>Pseudomonadati</taxon>
        <taxon>Pseudomonadota</taxon>
        <taxon>Alphaproteobacteria</taxon>
        <taxon>Rhodobacterales</taxon>
        <taxon>Roseobacteraceae</taxon>
        <taxon>Pacificibacter</taxon>
    </lineage>
</organism>
<reference evidence="1 2" key="1">
    <citation type="submission" date="2017-03" db="EMBL/GenBank/DDBJ databases">
        <authorList>
            <person name="Afonso C.L."/>
            <person name="Miller P.J."/>
            <person name="Scott M.A."/>
            <person name="Spackman E."/>
            <person name="Goraichik I."/>
            <person name="Dimitrov K.M."/>
            <person name="Suarez D.L."/>
            <person name="Swayne D.E."/>
        </authorList>
    </citation>
    <scope>NUCLEOTIDE SEQUENCE [LARGE SCALE GENOMIC DNA]</scope>
    <source>
        <strain evidence="1 2">CECT 7971</strain>
    </source>
</reference>
<dbReference type="STRING" id="658057.SAMN04488032_109139"/>
<sequence>MDNVVSITPKGVLVTPKSNWNSEQSIDALEAVCDALLVAMTADYQHCIVKDHEARIEKHVEAFEAWARVKLCLSTFAPVALTHTTLVNVAFQLTAMLQNRLQGKKRASLNMTVMDNAVAAFQTGATPNDRIAELIDMAAIYGLCQSEDNLPRPDVSDLLIT</sequence>
<evidence type="ECO:0000313" key="2">
    <source>
        <dbReference type="Proteomes" id="UP000193307"/>
    </source>
</evidence>
<protein>
    <submittedName>
        <fullName evidence="1">Uncharacterized protein</fullName>
    </submittedName>
</protein>
<gene>
    <name evidence="1" type="ORF">PAM7971_02830</name>
</gene>
<dbReference type="RefSeq" id="WP_085849934.1">
    <property type="nucleotide sequence ID" value="NZ_FNZV01000009.1"/>
</dbReference>
<proteinExistence type="predicted"/>
<dbReference type="OrthoDB" id="7867004at2"/>
<dbReference type="AlphaFoldDB" id="A0A1Y5T606"/>
<dbReference type="EMBL" id="FWFW01000009">
    <property type="protein sequence ID" value="SLN54732.1"/>
    <property type="molecule type" value="Genomic_DNA"/>
</dbReference>
<dbReference type="Proteomes" id="UP000193307">
    <property type="component" value="Unassembled WGS sequence"/>
</dbReference>
<evidence type="ECO:0000313" key="1">
    <source>
        <dbReference type="EMBL" id="SLN54732.1"/>
    </source>
</evidence>
<accession>A0A1Y5T606</accession>